<keyword evidence="5" id="KW-1185">Reference proteome</keyword>
<proteinExistence type="predicted"/>
<dbReference type="Pfam" id="PF07859">
    <property type="entry name" value="Abhydrolase_3"/>
    <property type="match status" value="1"/>
</dbReference>
<evidence type="ECO:0000256" key="2">
    <source>
        <dbReference type="SAM" id="SignalP"/>
    </source>
</evidence>
<dbReference type="InterPro" id="IPR013094">
    <property type="entry name" value="AB_hydrolase_3"/>
</dbReference>
<accession>A0ABQ3B1B2</accession>
<evidence type="ECO:0000313" key="4">
    <source>
        <dbReference type="EMBL" id="GGY70405.1"/>
    </source>
</evidence>
<dbReference type="Proteomes" id="UP000619761">
    <property type="component" value="Unassembled WGS sequence"/>
</dbReference>
<gene>
    <name evidence="4" type="ORF">GCM10011613_13560</name>
</gene>
<evidence type="ECO:0000259" key="3">
    <source>
        <dbReference type="Pfam" id="PF07859"/>
    </source>
</evidence>
<dbReference type="InterPro" id="IPR029058">
    <property type="entry name" value="AB_hydrolase_fold"/>
</dbReference>
<dbReference type="PANTHER" id="PTHR48081:SF6">
    <property type="entry name" value="PEPTIDASE S9 PROLYL OLIGOPEPTIDASE CATALYTIC DOMAIN-CONTAINING PROTEIN"/>
    <property type="match status" value="1"/>
</dbReference>
<dbReference type="EMBL" id="BMYZ01000001">
    <property type="protein sequence ID" value="GGY70405.1"/>
    <property type="molecule type" value="Genomic_DNA"/>
</dbReference>
<dbReference type="PANTHER" id="PTHR48081">
    <property type="entry name" value="AB HYDROLASE SUPERFAMILY PROTEIN C4A8.06C"/>
    <property type="match status" value="1"/>
</dbReference>
<organism evidence="4 5">
    <name type="scientific">Cellvibrio zantedeschiae</name>
    <dbReference type="NCBI Taxonomy" id="1237077"/>
    <lineage>
        <taxon>Bacteria</taxon>
        <taxon>Pseudomonadati</taxon>
        <taxon>Pseudomonadota</taxon>
        <taxon>Gammaproteobacteria</taxon>
        <taxon>Cellvibrionales</taxon>
        <taxon>Cellvibrionaceae</taxon>
        <taxon>Cellvibrio</taxon>
    </lineage>
</organism>
<feature type="domain" description="Alpha/beta hydrolase fold-3" evidence="3">
    <location>
        <begin position="82"/>
        <end position="200"/>
    </location>
</feature>
<evidence type="ECO:0000256" key="1">
    <source>
        <dbReference type="ARBA" id="ARBA00022801"/>
    </source>
</evidence>
<dbReference type="InterPro" id="IPR050300">
    <property type="entry name" value="GDXG_lipolytic_enzyme"/>
</dbReference>
<feature type="chain" id="PRO_5045632111" evidence="2">
    <location>
        <begin position="24"/>
        <end position="291"/>
    </location>
</feature>
<keyword evidence="2" id="KW-0732">Signal</keyword>
<dbReference type="RefSeq" id="WP_189416952.1">
    <property type="nucleotide sequence ID" value="NZ_BMYZ01000001.1"/>
</dbReference>
<keyword evidence="1" id="KW-0378">Hydrolase</keyword>
<name>A0ABQ3B1B2_9GAMM</name>
<feature type="signal peptide" evidence="2">
    <location>
        <begin position="1"/>
        <end position="23"/>
    </location>
</feature>
<evidence type="ECO:0000313" key="5">
    <source>
        <dbReference type="Proteomes" id="UP000619761"/>
    </source>
</evidence>
<protein>
    <submittedName>
        <fullName evidence="4">Endo-1,4-beta-xylanase</fullName>
    </submittedName>
</protein>
<comment type="caution">
    <text evidence="4">The sequence shown here is derived from an EMBL/GenBank/DDBJ whole genome shotgun (WGS) entry which is preliminary data.</text>
</comment>
<dbReference type="SUPFAM" id="SSF53474">
    <property type="entry name" value="alpha/beta-Hydrolases"/>
    <property type="match status" value="1"/>
</dbReference>
<dbReference type="Gene3D" id="3.40.50.1820">
    <property type="entry name" value="alpha/beta hydrolase"/>
    <property type="match status" value="1"/>
</dbReference>
<reference evidence="5" key="1">
    <citation type="journal article" date="2019" name="Int. J. Syst. Evol. Microbiol.">
        <title>The Global Catalogue of Microorganisms (GCM) 10K type strain sequencing project: providing services to taxonomists for standard genome sequencing and annotation.</title>
        <authorList>
            <consortium name="The Broad Institute Genomics Platform"/>
            <consortium name="The Broad Institute Genome Sequencing Center for Infectious Disease"/>
            <person name="Wu L."/>
            <person name="Ma J."/>
        </authorList>
    </citation>
    <scope>NUCLEOTIDE SEQUENCE [LARGE SCALE GENOMIC DNA]</scope>
    <source>
        <strain evidence="5">KCTC 32239</strain>
    </source>
</reference>
<sequence>MHKLFFNLIITAVALVFTNIAMADEPQVIYLWKKGAPGFEKLKDKPESAQDWWVRDINNPSIVVFKPPKEIANSTAILVAPGGGHRNLVFNSEGRDAAQFLNKLGITVFVLKYRLARQENSPYSLDIHPQQDAYRAMRTIRSRAAEFGIDPNKIGIMGFSAGGEVVASVAYGSGDGDAKAKDPIDRVNGKPNFQILVYPGPLWVPTSLDDKAPPAFMVAAMDDACCAKPIIDLAQLYHAAKIPAEIHLYAKGDHAFNMGKRTSLKGLRDWPQRLADWLIDSQFIPAPIATP</sequence>